<dbReference type="Gene3D" id="1.20.1250.20">
    <property type="entry name" value="MFS general substrate transporter like domains"/>
    <property type="match status" value="2"/>
</dbReference>
<feature type="transmembrane region" description="Helical" evidence="7">
    <location>
        <begin position="109"/>
        <end position="130"/>
    </location>
</feature>
<feature type="transmembrane region" description="Helical" evidence="7">
    <location>
        <begin position="142"/>
        <end position="161"/>
    </location>
</feature>
<evidence type="ECO:0000256" key="5">
    <source>
        <dbReference type="ARBA" id="ARBA00023136"/>
    </source>
</evidence>
<dbReference type="InterPro" id="IPR020846">
    <property type="entry name" value="MFS_dom"/>
</dbReference>
<feature type="transmembrane region" description="Helical" evidence="7">
    <location>
        <begin position="366"/>
        <end position="385"/>
    </location>
</feature>
<protein>
    <submittedName>
        <fullName evidence="9">MFS transporter, UMF1 family</fullName>
    </submittedName>
</protein>
<dbReference type="Pfam" id="PF11700">
    <property type="entry name" value="ATG22"/>
    <property type="match status" value="1"/>
</dbReference>
<dbReference type="RefSeq" id="WP_244894670.1">
    <property type="nucleotide sequence ID" value="NZ_FXAY01000002.1"/>
</dbReference>
<comment type="subcellular location">
    <subcellularLocation>
        <location evidence="1">Cell membrane</location>
        <topology evidence="1">Multi-pass membrane protein</topology>
    </subcellularLocation>
</comment>
<feature type="transmembrane region" description="Helical" evidence="7">
    <location>
        <begin position="302"/>
        <end position="326"/>
    </location>
</feature>
<dbReference type="STRING" id="150121.SAMN06296010_1400"/>
<keyword evidence="10" id="KW-1185">Reference proteome</keyword>
<keyword evidence="2" id="KW-0813">Transport</keyword>
<feature type="transmembrane region" description="Helical" evidence="7">
    <location>
        <begin position="208"/>
        <end position="229"/>
    </location>
</feature>
<accession>A0A1X7JGP2</accession>
<evidence type="ECO:0000259" key="8">
    <source>
        <dbReference type="PROSITE" id="PS50850"/>
    </source>
</evidence>
<proteinExistence type="predicted"/>
<feature type="region of interest" description="Disordered" evidence="6">
    <location>
        <begin position="1"/>
        <end position="28"/>
    </location>
</feature>
<dbReference type="InterPro" id="IPR024671">
    <property type="entry name" value="Atg22-like"/>
</dbReference>
<evidence type="ECO:0000256" key="6">
    <source>
        <dbReference type="SAM" id="MobiDB-lite"/>
    </source>
</evidence>
<evidence type="ECO:0000256" key="3">
    <source>
        <dbReference type="ARBA" id="ARBA00022692"/>
    </source>
</evidence>
<feature type="transmembrane region" description="Helical" evidence="7">
    <location>
        <begin position="70"/>
        <end position="89"/>
    </location>
</feature>
<feature type="transmembrane region" description="Helical" evidence="7">
    <location>
        <begin position="332"/>
        <end position="354"/>
    </location>
</feature>
<dbReference type="PROSITE" id="PS50850">
    <property type="entry name" value="MFS"/>
    <property type="match status" value="1"/>
</dbReference>
<dbReference type="PANTHER" id="PTHR23519:SF1">
    <property type="entry name" value="AUTOPHAGY-RELATED PROTEIN 22"/>
    <property type="match status" value="1"/>
</dbReference>
<dbReference type="PANTHER" id="PTHR23519">
    <property type="entry name" value="AUTOPHAGY-RELATED PROTEIN 22"/>
    <property type="match status" value="1"/>
</dbReference>
<dbReference type="AlphaFoldDB" id="A0A1X7JGP2"/>
<evidence type="ECO:0000256" key="1">
    <source>
        <dbReference type="ARBA" id="ARBA00004651"/>
    </source>
</evidence>
<evidence type="ECO:0000256" key="2">
    <source>
        <dbReference type="ARBA" id="ARBA00022448"/>
    </source>
</evidence>
<evidence type="ECO:0000256" key="7">
    <source>
        <dbReference type="SAM" id="Phobius"/>
    </source>
</evidence>
<name>A0A1X7JGP2_9MICO</name>
<feature type="transmembrane region" description="Helical" evidence="7">
    <location>
        <begin position="428"/>
        <end position="451"/>
    </location>
</feature>
<dbReference type="EMBL" id="FXAY01000002">
    <property type="protein sequence ID" value="SMG27211.1"/>
    <property type="molecule type" value="Genomic_DNA"/>
</dbReference>
<evidence type="ECO:0000313" key="9">
    <source>
        <dbReference type="EMBL" id="SMG27211.1"/>
    </source>
</evidence>
<dbReference type="GO" id="GO:0022857">
    <property type="term" value="F:transmembrane transporter activity"/>
    <property type="evidence" value="ECO:0007669"/>
    <property type="project" value="InterPro"/>
</dbReference>
<feature type="domain" description="Major facilitator superfamily (MFS) profile" evidence="8">
    <location>
        <begin position="29"/>
        <end position="483"/>
    </location>
</feature>
<keyword evidence="3 7" id="KW-0812">Transmembrane</keyword>
<feature type="transmembrane region" description="Helical" evidence="7">
    <location>
        <begin position="391"/>
        <end position="407"/>
    </location>
</feature>
<evidence type="ECO:0000256" key="4">
    <source>
        <dbReference type="ARBA" id="ARBA00022989"/>
    </source>
</evidence>
<evidence type="ECO:0000313" key="10">
    <source>
        <dbReference type="Proteomes" id="UP000193244"/>
    </source>
</evidence>
<dbReference type="SUPFAM" id="SSF103473">
    <property type="entry name" value="MFS general substrate transporter"/>
    <property type="match status" value="1"/>
</dbReference>
<feature type="transmembrane region" description="Helical" evidence="7">
    <location>
        <begin position="457"/>
        <end position="477"/>
    </location>
</feature>
<keyword evidence="4 7" id="KW-1133">Transmembrane helix</keyword>
<keyword evidence="5 7" id="KW-0472">Membrane</keyword>
<sequence>MNQNSGRAAGDSAGDTTDPLDPSAPPRMPTVANTGAALAIGLDLQVTPVPARQVRSWALWDWATQPYNSVILTFIFTALYLTTDVFLPADVASLPDDAPAKVAGLADLASGFGFAIFVAGLVILVLAPVLGQRADRAGSRKAGLLLYTILLIASMGALFFVQGQPSYFVLGASLVAIGSVFSELAGVNYNAMLVQVSTKKTIGRVSGLGWGLGYIGGIVALVLVVVAYSADWFGLPQDDGLPFRIVAVGCAIWTIIFAIPIFVFVPELPAARSVGPKVGFFASYVVLVKDIAQLYRESRHTFWFLVASAVYSDGLAGVFAFGAIIASGTFGFKFLEVVAFGIAANLVAGVSTIISGRFDDRFGPRAVILFSLIGLVVAGTGVFALHDAGKIVFWIGGLALCLFVGPAQTASRSLLARVSPAGREGEIFGLYATTGRAASFISPGLWALFIAIAGAQYWGILGIVLVVAVGLVLMLFVKLPDLRATASAE</sequence>
<dbReference type="InterPro" id="IPR050495">
    <property type="entry name" value="ATG22/LtaA_families"/>
</dbReference>
<feature type="transmembrane region" description="Helical" evidence="7">
    <location>
        <begin position="241"/>
        <end position="265"/>
    </location>
</feature>
<organism evidence="9 10">
    <name type="scientific">Agreia pratensis</name>
    <dbReference type="NCBI Taxonomy" id="150121"/>
    <lineage>
        <taxon>Bacteria</taxon>
        <taxon>Bacillati</taxon>
        <taxon>Actinomycetota</taxon>
        <taxon>Actinomycetes</taxon>
        <taxon>Micrococcales</taxon>
        <taxon>Microbacteriaceae</taxon>
        <taxon>Agreia</taxon>
    </lineage>
</organism>
<dbReference type="GO" id="GO:0005886">
    <property type="term" value="C:plasma membrane"/>
    <property type="evidence" value="ECO:0007669"/>
    <property type="project" value="UniProtKB-SubCell"/>
</dbReference>
<gene>
    <name evidence="9" type="ORF">SAMN06296010_1400</name>
</gene>
<reference evidence="10" key="1">
    <citation type="submission" date="2017-04" db="EMBL/GenBank/DDBJ databases">
        <authorList>
            <person name="Varghese N."/>
            <person name="Submissions S."/>
        </authorList>
    </citation>
    <scope>NUCLEOTIDE SEQUENCE [LARGE SCALE GENOMIC DNA]</scope>
    <source>
        <strain evidence="10">VKM Ac-2510</strain>
    </source>
</reference>
<feature type="transmembrane region" description="Helical" evidence="7">
    <location>
        <begin position="167"/>
        <end position="187"/>
    </location>
</feature>
<dbReference type="InterPro" id="IPR036259">
    <property type="entry name" value="MFS_trans_sf"/>
</dbReference>
<dbReference type="Proteomes" id="UP000193244">
    <property type="component" value="Unassembled WGS sequence"/>
</dbReference>